<accession>A0AAV2Z3Q0</accession>
<reference evidence="1" key="2">
    <citation type="journal article" date="2023" name="Microbiol Resour">
        <title>Decontamination and Annotation of the Draft Genome Sequence of the Oomycete Lagenidium giganteum ARSEF 373.</title>
        <authorList>
            <person name="Morgan W.R."/>
            <person name="Tartar A."/>
        </authorList>
    </citation>
    <scope>NUCLEOTIDE SEQUENCE</scope>
    <source>
        <strain evidence="1">ARSEF 373</strain>
    </source>
</reference>
<evidence type="ECO:0000313" key="1">
    <source>
        <dbReference type="EMBL" id="DBA01976.1"/>
    </source>
</evidence>
<dbReference type="AlphaFoldDB" id="A0AAV2Z3Q0"/>
<organism evidence="1 2">
    <name type="scientific">Lagenidium giganteum</name>
    <dbReference type="NCBI Taxonomy" id="4803"/>
    <lineage>
        <taxon>Eukaryota</taxon>
        <taxon>Sar</taxon>
        <taxon>Stramenopiles</taxon>
        <taxon>Oomycota</taxon>
        <taxon>Peronosporomycetes</taxon>
        <taxon>Pythiales</taxon>
        <taxon>Pythiaceae</taxon>
    </lineage>
</organism>
<evidence type="ECO:0000313" key="2">
    <source>
        <dbReference type="Proteomes" id="UP001146120"/>
    </source>
</evidence>
<name>A0AAV2Z3Q0_9STRA</name>
<dbReference type="EMBL" id="DAKRPA010000038">
    <property type="protein sequence ID" value="DBA01976.1"/>
    <property type="molecule type" value="Genomic_DNA"/>
</dbReference>
<sequence>MRNGSFITLTAVKSHSRMSRRQLSLHGADRVITQRCIQNQRSSSCRQRTILMPNGRKWCLRMARLPFERARGCFSHVVTTALALENIQISRLYT</sequence>
<dbReference type="Proteomes" id="UP001146120">
    <property type="component" value="Unassembled WGS sequence"/>
</dbReference>
<comment type="caution">
    <text evidence="1">The sequence shown here is derived from an EMBL/GenBank/DDBJ whole genome shotgun (WGS) entry which is preliminary data.</text>
</comment>
<reference evidence="1" key="1">
    <citation type="submission" date="2022-11" db="EMBL/GenBank/DDBJ databases">
        <authorList>
            <person name="Morgan W.R."/>
            <person name="Tartar A."/>
        </authorList>
    </citation>
    <scope>NUCLEOTIDE SEQUENCE</scope>
    <source>
        <strain evidence="1">ARSEF 373</strain>
    </source>
</reference>
<proteinExistence type="predicted"/>
<protein>
    <submittedName>
        <fullName evidence="1">Uncharacterized protein</fullName>
    </submittedName>
</protein>
<keyword evidence="2" id="KW-1185">Reference proteome</keyword>
<gene>
    <name evidence="1" type="ORF">N0F65_006709</name>
</gene>